<dbReference type="Proteomes" id="UP001164803">
    <property type="component" value="Chromosome"/>
</dbReference>
<dbReference type="PANTHER" id="PTHR36440">
    <property type="entry name" value="PUTATIVE (AFU_ORTHOLOGUE AFUA_8G07350)-RELATED"/>
    <property type="match status" value="1"/>
</dbReference>
<dbReference type="PANTHER" id="PTHR36440:SF1">
    <property type="entry name" value="PUTATIVE (AFU_ORTHOLOGUE AFUA_8G07350)-RELATED"/>
    <property type="match status" value="1"/>
</dbReference>
<reference evidence="1" key="1">
    <citation type="submission" date="2022-08" db="EMBL/GenBank/DDBJ databases">
        <title>Alicyclobacillus dauci DSM2870, complete genome.</title>
        <authorList>
            <person name="Wang Q."/>
            <person name="Cai R."/>
            <person name="Wang Z."/>
        </authorList>
    </citation>
    <scope>NUCLEOTIDE SEQUENCE</scope>
    <source>
        <strain evidence="1">DSM 28700</strain>
    </source>
</reference>
<accession>A0ABY6Z0J0</accession>
<evidence type="ECO:0000313" key="1">
    <source>
        <dbReference type="EMBL" id="WAH36375.1"/>
    </source>
</evidence>
<evidence type="ECO:0000313" key="2">
    <source>
        <dbReference type="Proteomes" id="UP001164803"/>
    </source>
</evidence>
<name>A0ABY6Z0J0_9BACL</name>
<dbReference type="InterPro" id="IPR014710">
    <property type="entry name" value="RmlC-like_jellyroll"/>
</dbReference>
<sequence>MDTSIVKSREGKFIQLAGIKLWVIEDGTRTRQELSVVEAEVLPGSTTPPPHVHYAHEEIFYVLDGELDLKYS</sequence>
<organism evidence="1 2">
    <name type="scientific">Alicyclobacillus dauci</name>
    <dbReference type="NCBI Taxonomy" id="1475485"/>
    <lineage>
        <taxon>Bacteria</taxon>
        <taxon>Bacillati</taxon>
        <taxon>Bacillota</taxon>
        <taxon>Bacilli</taxon>
        <taxon>Bacillales</taxon>
        <taxon>Alicyclobacillaceae</taxon>
        <taxon>Alicyclobacillus</taxon>
    </lineage>
</organism>
<gene>
    <name evidence="1" type="ORF">NZD86_19440</name>
</gene>
<proteinExistence type="predicted"/>
<dbReference type="Gene3D" id="2.60.120.10">
    <property type="entry name" value="Jelly Rolls"/>
    <property type="match status" value="1"/>
</dbReference>
<dbReference type="EMBL" id="CP104064">
    <property type="protein sequence ID" value="WAH36375.1"/>
    <property type="molecule type" value="Genomic_DNA"/>
</dbReference>
<dbReference type="RefSeq" id="WP_268043708.1">
    <property type="nucleotide sequence ID" value="NZ_CP104064.1"/>
</dbReference>
<dbReference type="InterPro" id="IPR011051">
    <property type="entry name" value="RmlC_Cupin_sf"/>
</dbReference>
<protein>
    <submittedName>
        <fullName evidence="1">Cupin domain-containing protein</fullName>
    </submittedName>
</protein>
<dbReference type="SUPFAM" id="SSF51182">
    <property type="entry name" value="RmlC-like cupins"/>
    <property type="match status" value="1"/>
</dbReference>
<keyword evidence="2" id="KW-1185">Reference proteome</keyword>
<dbReference type="InterPro" id="IPR053146">
    <property type="entry name" value="QDO-like"/>
</dbReference>